<reference evidence="2 3" key="1">
    <citation type="submission" date="2020-07" db="EMBL/GenBank/DDBJ databases">
        <title>Sequencing the genomes of 1000 actinobacteria strains.</title>
        <authorList>
            <person name="Klenk H.-P."/>
        </authorList>
    </citation>
    <scope>NUCLEOTIDE SEQUENCE [LARGE SCALE GENOMIC DNA]</scope>
    <source>
        <strain evidence="2 3">DSM 44065</strain>
    </source>
</reference>
<accession>A0A853AEQ2</accession>
<evidence type="ECO:0000256" key="1">
    <source>
        <dbReference type="SAM" id="MobiDB-lite"/>
    </source>
</evidence>
<evidence type="ECO:0000313" key="2">
    <source>
        <dbReference type="EMBL" id="NYI82428.1"/>
    </source>
</evidence>
<organism evidence="2 3">
    <name type="scientific">Saccharopolyspora hordei</name>
    <dbReference type="NCBI Taxonomy" id="1838"/>
    <lineage>
        <taxon>Bacteria</taxon>
        <taxon>Bacillati</taxon>
        <taxon>Actinomycetota</taxon>
        <taxon>Actinomycetes</taxon>
        <taxon>Pseudonocardiales</taxon>
        <taxon>Pseudonocardiaceae</taxon>
        <taxon>Saccharopolyspora</taxon>
    </lineage>
</organism>
<sequence>MFETPVGVHPMLGRVLGEPRPVWVDLAALLPRDGSESRRGRHRPLIVRAQGLALDREVEGQLHAWVRASNGLWLGLVTFALHSRALGDLPVRQLAPPAALRPRPSDTDRAPQRDAP</sequence>
<dbReference type="RefSeq" id="WP_179718207.1">
    <property type="nucleotide sequence ID" value="NZ_BAABFH010000001.1"/>
</dbReference>
<comment type="caution">
    <text evidence="2">The sequence shown here is derived from an EMBL/GenBank/DDBJ whole genome shotgun (WGS) entry which is preliminary data.</text>
</comment>
<keyword evidence="3" id="KW-1185">Reference proteome</keyword>
<feature type="compositionally biased region" description="Low complexity" evidence="1">
    <location>
        <begin position="92"/>
        <end position="102"/>
    </location>
</feature>
<evidence type="ECO:0000313" key="3">
    <source>
        <dbReference type="Proteomes" id="UP000587002"/>
    </source>
</evidence>
<proteinExistence type="predicted"/>
<dbReference type="AlphaFoldDB" id="A0A853AEQ2"/>
<dbReference type="EMBL" id="JACCFJ010000001">
    <property type="protein sequence ID" value="NYI82428.1"/>
    <property type="molecule type" value="Genomic_DNA"/>
</dbReference>
<protein>
    <submittedName>
        <fullName evidence="2">Uncharacterized protein</fullName>
    </submittedName>
</protein>
<gene>
    <name evidence="2" type="ORF">HNR68_001058</name>
</gene>
<dbReference type="Proteomes" id="UP000587002">
    <property type="component" value="Unassembled WGS sequence"/>
</dbReference>
<feature type="compositionally biased region" description="Basic and acidic residues" evidence="1">
    <location>
        <begin position="103"/>
        <end position="116"/>
    </location>
</feature>
<name>A0A853AEQ2_9PSEU</name>
<feature type="region of interest" description="Disordered" evidence="1">
    <location>
        <begin position="92"/>
        <end position="116"/>
    </location>
</feature>